<dbReference type="EMBL" id="JBHLYQ010000107">
    <property type="protein sequence ID" value="MFC0082477.1"/>
    <property type="molecule type" value="Genomic_DNA"/>
</dbReference>
<gene>
    <name evidence="1" type="ORF">ACFFRE_10080</name>
</gene>
<evidence type="ECO:0000313" key="1">
    <source>
        <dbReference type="EMBL" id="MFC0082477.1"/>
    </source>
</evidence>
<sequence length="164" mass="17618">MATSVAACGGSGTSSRLAAEKRQILQAWRTAEQTVYRYDREPWPTIRQRLVAGTPIAEVFPALPRYFTGPVLDTVETAVAEIKLDRLNGAKIDRLGHPTVVSLDGNSAVVESCIYDSGTTTSNGSPGPSALDGGAGYGIGKWTLRRIDNSWKIYSGITKKVSRC</sequence>
<reference evidence="1 2" key="1">
    <citation type="submission" date="2024-09" db="EMBL/GenBank/DDBJ databases">
        <authorList>
            <person name="Sun Q."/>
            <person name="Mori K."/>
        </authorList>
    </citation>
    <scope>NUCLEOTIDE SEQUENCE [LARGE SCALE GENOMIC DNA]</scope>
    <source>
        <strain evidence="1 2">JCM 15389</strain>
    </source>
</reference>
<proteinExistence type="predicted"/>
<keyword evidence="2" id="KW-1185">Reference proteome</keyword>
<protein>
    <recommendedName>
        <fullName evidence="3">Nuclear transport factor 2 family protein</fullName>
    </recommendedName>
</protein>
<evidence type="ECO:0008006" key="3">
    <source>
        <dbReference type="Google" id="ProtNLM"/>
    </source>
</evidence>
<accession>A0ABV6C459</accession>
<dbReference type="Proteomes" id="UP001589788">
    <property type="component" value="Unassembled WGS sequence"/>
</dbReference>
<evidence type="ECO:0000313" key="2">
    <source>
        <dbReference type="Proteomes" id="UP001589788"/>
    </source>
</evidence>
<comment type="caution">
    <text evidence="1">The sequence shown here is derived from an EMBL/GenBank/DDBJ whole genome shotgun (WGS) entry which is preliminary data.</text>
</comment>
<organism evidence="1 2">
    <name type="scientific">Aciditerrimonas ferrireducens</name>
    <dbReference type="NCBI Taxonomy" id="667306"/>
    <lineage>
        <taxon>Bacteria</taxon>
        <taxon>Bacillati</taxon>
        <taxon>Actinomycetota</taxon>
        <taxon>Acidimicrobiia</taxon>
        <taxon>Acidimicrobiales</taxon>
        <taxon>Acidimicrobiaceae</taxon>
        <taxon>Aciditerrimonas</taxon>
    </lineage>
</organism>
<dbReference type="RefSeq" id="WP_377790070.1">
    <property type="nucleotide sequence ID" value="NZ_JBHLYQ010000107.1"/>
</dbReference>
<name>A0ABV6C459_9ACTN</name>